<dbReference type="Gene3D" id="1.20.120.450">
    <property type="entry name" value="dinb family like domain"/>
    <property type="match status" value="1"/>
</dbReference>
<proteinExistence type="predicted"/>
<dbReference type="KEGG" id="hmn:HM131_16975"/>
<gene>
    <name evidence="2" type="ORF">HM131_16975</name>
</gene>
<evidence type="ECO:0000313" key="2">
    <source>
        <dbReference type="EMBL" id="ARI78424.1"/>
    </source>
</evidence>
<name>A0A1W5ZYS8_9BACI</name>
<dbReference type="Proteomes" id="UP000192527">
    <property type="component" value="Chromosome"/>
</dbReference>
<dbReference type="InterPro" id="IPR024775">
    <property type="entry name" value="DinB-like"/>
</dbReference>
<sequence length="153" mass="18260">MGVRNVLLEQLAAIYDENSWFVCFNFAVKDLTEYQAQVKPDDHTNSIAELVHHLYFYNYRYLCRFRGEEVQELPRHYNTFQNHDGGDWNQTIRNYQKVMAGFRRQIYLSSEEKLEKWSETLAHLFIHNAYHIGQIVHIRKQFGTWSSSPVVRG</sequence>
<evidence type="ECO:0000259" key="1">
    <source>
        <dbReference type="Pfam" id="PF12867"/>
    </source>
</evidence>
<dbReference type="SUPFAM" id="SSF109854">
    <property type="entry name" value="DinB/YfiT-like putative metalloenzymes"/>
    <property type="match status" value="1"/>
</dbReference>
<evidence type="ECO:0000313" key="3">
    <source>
        <dbReference type="Proteomes" id="UP000192527"/>
    </source>
</evidence>
<accession>A0A1W5ZYS8</accession>
<dbReference type="STRING" id="402384.HM131_16975"/>
<feature type="domain" description="DinB-like" evidence="1">
    <location>
        <begin position="27"/>
        <end position="135"/>
    </location>
</feature>
<protein>
    <recommendedName>
        <fullName evidence="1">DinB-like domain-containing protein</fullName>
    </recommendedName>
</protein>
<dbReference type="EMBL" id="CP020772">
    <property type="protein sequence ID" value="ARI78424.1"/>
    <property type="molecule type" value="Genomic_DNA"/>
</dbReference>
<dbReference type="AlphaFoldDB" id="A0A1W5ZYS8"/>
<organism evidence="2 3">
    <name type="scientific">Halobacillus mangrovi</name>
    <dbReference type="NCBI Taxonomy" id="402384"/>
    <lineage>
        <taxon>Bacteria</taxon>
        <taxon>Bacillati</taxon>
        <taxon>Bacillota</taxon>
        <taxon>Bacilli</taxon>
        <taxon>Bacillales</taxon>
        <taxon>Bacillaceae</taxon>
        <taxon>Halobacillus</taxon>
    </lineage>
</organism>
<dbReference type="InterPro" id="IPR034660">
    <property type="entry name" value="DinB/YfiT-like"/>
</dbReference>
<dbReference type="OrthoDB" id="9798830at2"/>
<reference evidence="2 3" key="1">
    <citation type="submission" date="2017-04" db="EMBL/GenBank/DDBJ databases">
        <title>The whole genome sequencing and assembly of Halobacillus mangrovi strain.</title>
        <authorList>
            <person name="Lee S.-J."/>
            <person name="Park M.-K."/>
            <person name="Kim J.-Y."/>
            <person name="Lee Y.-J."/>
            <person name="Yi H."/>
            <person name="Bahn Y.-S."/>
            <person name="Kim J.F."/>
            <person name="Lee D.-W."/>
        </authorList>
    </citation>
    <scope>NUCLEOTIDE SEQUENCE [LARGE SCALE GENOMIC DNA]</scope>
    <source>
        <strain evidence="2 3">KTB 131</strain>
    </source>
</reference>
<keyword evidence="3" id="KW-1185">Reference proteome</keyword>
<dbReference type="RefSeq" id="WP_085030883.1">
    <property type="nucleotide sequence ID" value="NZ_CP020772.1"/>
</dbReference>
<dbReference type="Pfam" id="PF12867">
    <property type="entry name" value="DinB_2"/>
    <property type="match status" value="1"/>
</dbReference>